<gene>
    <name evidence="3" type="ORF">SAMN05428998_13839</name>
</gene>
<dbReference type="GO" id="GO:0055085">
    <property type="term" value="P:transmembrane transport"/>
    <property type="evidence" value="ECO:0007669"/>
    <property type="project" value="TreeGrafter"/>
</dbReference>
<protein>
    <submittedName>
        <fullName evidence="3">Outer membrane protein</fullName>
    </submittedName>
</protein>
<dbReference type="SUPFAM" id="SSF56925">
    <property type="entry name" value="OMPA-like"/>
    <property type="match status" value="1"/>
</dbReference>
<dbReference type="GO" id="GO:0044384">
    <property type="term" value="C:host outer membrane"/>
    <property type="evidence" value="ECO:0007669"/>
    <property type="project" value="InterPro"/>
</dbReference>
<name>A0A1Y6CNI6_9PROT</name>
<dbReference type="InterPro" id="IPR011250">
    <property type="entry name" value="OMP/PagP_B-barrel"/>
</dbReference>
<dbReference type="PANTHER" id="PTHR36920">
    <property type="match status" value="1"/>
</dbReference>
<evidence type="ECO:0000256" key="2">
    <source>
        <dbReference type="SAM" id="SignalP"/>
    </source>
</evidence>
<keyword evidence="4" id="KW-1185">Reference proteome</keyword>
<dbReference type="RefSeq" id="WP_085126175.1">
    <property type="nucleotide sequence ID" value="NZ_FWZX01000038.1"/>
</dbReference>
<dbReference type="PROSITE" id="PS00695">
    <property type="entry name" value="ENT_VIR_OMP_2"/>
    <property type="match status" value="1"/>
</dbReference>
<accession>A0A1Y6CNI6</accession>
<evidence type="ECO:0000313" key="4">
    <source>
        <dbReference type="Proteomes" id="UP000192917"/>
    </source>
</evidence>
<evidence type="ECO:0000313" key="3">
    <source>
        <dbReference type="EMBL" id="SMF78408.1"/>
    </source>
</evidence>
<organism evidence="3 4">
    <name type="scientific">Tistlia consotensis USBA 355</name>
    <dbReference type="NCBI Taxonomy" id="560819"/>
    <lineage>
        <taxon>Bacteria</taxon>
        <taxon>Pseudomonadati</taxon>
        <taxon>Pseudomonadota</taxon>
        <taxon>Alphaproteobacteria</taxon>
        <taxon>Rhodospirillales</taxon>
        <taxon>Rhodovibrionaceae</taxon>
        <taxon>Tistlia</taxon>
    </lineage>
</organism>
<dbReference type="Proteomes" id="UP000192917">
    <property type="component" value="Unassembled WGS sequence"/>
</dbReference>
<dbReference type="Pfam" id="PF03922">
    <property type="entry name" value="OmpW"/>
    <property type="match status" value="1"/>
</dbReference>
<feature type="chain" id="PRO_5012870707" evidence="2">
    <location>
        <begin position="28"/>
        <end position="224"/>
    </location>
</feature>
<dbReference type="STRING" id="560819.SAMN05428998_13839"/>
<comment type="similarity">
    <text evidence="1">Belongs to the OmpW/AlkL family.</text>
</comment>
<dbReference type="GO" id="GO:0019867">
    <property type="term" value="C:outer membrane"/>
    <property type="evidence" value="ECO:0007669"/>
    <property type="project" value="InterPro"/>
</dbReference>
<dbReference type="AlphaFoldDB" id="A0A1Y6CNI6"/>
<sequence>MRGSVTRQLALAGAFAALTAAATPAAALEQGDVLVRLRGIAVVPTEDSGGISPDLQGASLAAQPSVMPELDFTYMATDNIGLELILATTHHDIDGQGAIGSLDKVGETWLLPPTLLVQWHFMPQSSIRPYVGAGINYTISYGEKASSSLESALGGPTTLKLNNSIGWALQAGVDYDVGENWFLNADIKYIDMSMDADIITGGTTRKAKVGISPVVFGLGVGYRF</sequence>
<dbReference type="InterPro" id="IPR005618">
    <property type="entry name" value="OMPW"/>
</dbReference>
<dbReference type="InterPro" id="IPR000758">
    <property type="entry name" value="Enterovir_OMP"/>
</dbReference>
<dbReference type="Gene3D" id="2.40.160.20">
    <property type="match status" value="1"/>
</dbReference>
<dbReference type="PANTHER" id="PTHR36920:SF1">
    <property type="entry name" value="OUTER MEMBRANE PROTEIN W"/>
    <property type="match status" value="1"/>
</dbReference>
<reference evidence="3 4" key="1">
    <citation type="submission" date="2017-04" db="EMBL/GenBank/DDBJ databases">
        <authorList>
            <person name="Afonso C.L."/>
            <person name="Miller P.J."/>
            <person name="Scott M.A."/>
            <person name="Spackman E."/>
            <person name="Goraichik I."/>
            <person name="Dimitrov K.M."/>
            <person name="Suarez D.L."/>
            <person name="Swayne D.E."/>
        </authorList>
    </citation>
    <scope>NUCLEOTIDE SEQUENCE [LARGE SCALE GENOMIC DNA]</scope>
    <source>
        <strain evidence="3 4">USBA 355</strain>
    </source>
</reference>
<keyword evidence="2" id="KW-0732">Signal</keyword>
<feature type="signal peptide" evidence="2">
    <location>
        <begin position="1"/>
        <end position="27"/>
    </location>
</feature>
<proteinExistence type="inferred from homology"/>
<dbReference type="EMBL" id="FWZX01000038">
    <property type="protein sequence ID" value="SMF78408.1"/>
    <property type="molecule type" value="Genomic_DNA"/>
</dbReference>
<evidence type="ECO:0000256" key="1">
    <source>
        <dbReference type="ARBA" id="ARBA00009330"/>
    </source>
</evidence>